<reference evidence="1" key="1">
    <citation type="submission" date="2021-06" db="EMBL/GenBank/DDBJ databases">
        <authorList>
            <person name="Kallberg Y."/>
            <person name="Tangrot J."/>
            <person name="Rosling A."/>
        </authorList>
    </citation>
    <scope>NUCLEOTIDE SEQUENCE</scope>
    <source>
        <strain evidence="1">87-6 pot B 2015</strain>
    </source>
</reference>
<dbReference type="Proteomes" id="UP000789375">
    <property type="component" value="Unassembled WGS sequence"/>
</dbReference>
<dbReference type="AlphaFoldDB" id="A0A9N9IRN9"/>
<organism evidence="1 2">
    <name type="scientific">Funneliformis mosseae</name>
    <name type="common">Endomycorrhizal fungus</name>
    <name type="synonym">Glomus mosseae</name>
    <dbReference type="NCBI Taxonomy" id="27381"/>
    <lineage>
        <taxon>Eukaryota</taxon>
        <taxon>Fungi</taxon>
        <taxon>Fungi incertae sedis</taxon>
        <taxon>Mucoromycota</taxon>
        <taxon>Glomeromycotina</taxon>
        <taxon>Glomeromycetes</taxon>
        <taxon>Glomerales</taxon>
        <taxon>Glomeraceae</taxon>
        <taxon>Funneliformis</taxon>
    </lineage>
</organism>
<gene>
    <name evidence="1" type="ORF">FMOSSE_LOCUS16521</name>
</gene>
<dbReference type="EMBL" id="CAJVPP010023965">
    <property type="protein sequence ID" value="CAG8748546.1"/>
    <property type="molecule type" value="Genomic_DNA"/>
</dbReference>
<proteinExistence type="predicted"/>
<name>A0A9N9IRN9_FUNMO</name>
<comment type="caution">
    <text evidence="1">The sequence shown here is derived from an EMBL/GenBank/DDBJ whole genome shotgun (WGS) entry which is preliminary data.</text>
</comment>
<protein>
    <submittedName>
        <fullName evidence="1">11835_t:CDS:1</fullName>
    </submittedName>
</protein>
<evidence type="ECO:0000313" key="1">
    <source>
        <dbReference type="EMBL" id="CAG8748546.1"/>
    </source>
</evidence>
<keyword evidence="2" id="KW-1185">Reference proteome</keyword>
<evidence type="ECO:0000313" key="2">
    <source>
        <dbReference type="Proteomes" id="UP000789375"/>
    </source>
</evidence>
<sequence length="60" mass="6955">KESYKLRIIINFNRLIVQHMQVHAGKCICMLPDIIETFNLGIFPGHIYCLLLARNENSIV</sequence>
<accession>A0A9N9IRN9</accession>
<feature type="non-terminal residue" evidence="1">
    <location>
        <position position="60"/>
    </location>
</feature>
<feature type="non-terminal residue" evidence="1">
    <location>
        <position position="1"/>
    </location>
</feature>